<evidence type="ECO:0000256" key="1">
    <source>
        <dbReference type="ARBA" id="ARBA00022723"/>
    </source>
</evidence>
<dbReference type="PANTHER" id="PTHR11820">
    <property type="entry name" value="ACYLPYRUVASE"/>
    <property type="match status" value="1"/>
</dbReference>
<evidence type="ECO:0000313" key="4">
    <source>
        <dbReference type="Proteomes" id="UP000290848"/>
    </source>
</evidence>
<dbReference type="Gene3D" id="3.90.850.10">
    <property type="entry name" value="Fumarylacetoacetase-like, C-terminal domain"/>
    <property type="match status" value="1"/>
</dbReference>
<keyword evidence="1" id="KW-0479">Metal-binding</keyword>
<dbReference type="SUPFAM" id="SSF56529">
    <property type="entry name" value="FAH"/>
    <property type="match status" value="1"/>
</dbReference>
<sequence>MKIIAVGRNYAEHAKELNNPVPVTPVIFMKPDTAILKDNSPFYHPDFSEDVHYEVEVVLKISKEGKHISEKFAGNYFDEIGLGVDFTARDIQQKHKEKGLPWELAKAFDNSAPVSRFISKSQFADLYNINFSLALNENFVQKGNTKDLLFSFERLLAFISQYITLKKGDLIFTGTPEGVGKVSIGDRLTGYIENEKLLDFEIK</sequence>
<dbReference type="AlphaFoldDB" id="A0A4Q0M539"/>
<gene>
    <name evidence="3" type="ORF">EKH83_16375</name>
</gene>
<protein>
    <submittedName>
        <fullName evidence="3">FAA hydrolase family protein</fullName>
    </submittedName>
</protein>
<dbReference type="Proteomes" id="UP000290848">
    <property type="component" value="Unassembled WGS sequence"/>
</dbReference>
<keyword evidence="3" id="KW-0378">Hydrolase</keyword>
<dbReference type="GO" id="GO:0046872">
    <property type="term" value="F:metal ion binding"/>
    <property type="evidence" value="ECO:0007669"/>
    <property type="project" value="UniProtKB-KW"/>
</dbReference>
<dbReference type="RefSeq" id="WP_128770540.1">
    <property type="nucleotide sequence ID" value="NZ_RXOC01000012.1"/>
</dbReference>
<dbReference type="InterPro" id="IPR036663">
    <property type="entry name" value="Fumarylacetoacetase_C_sf"/>
</dbReference>
<dbReference type="Pfam" id="PF01557">
    <property type="entry name" value="FAA_hydrolase"/>
    <property type="match status" value="1"/>
</dbReference>
<organism evidence="3 4">
    <name type="scientific">Arcticibacter tournemirensis</name>
    <dbReference type="NCBI Taxonomy" id="699437"/>
    <lineage>
        <taxon>Bacteria</taxon>
        <taxon>Pseudomonadati</taxon>
        <taxon>Bacteroidota</taxon>
        <taxon>Sphingobacteriia</taxon>
        <taxon>Sphingobacteriales</taxon>
        <taxon>Sphingobacteriaceae</taxon>
        <taxon>Arcticibacter</taxon>
    </lineage>
</organism>
<evidence type="ECO:0000313" key="3">
    <source>
        <dbReference type="EMBL" id="RXF68111.1"/>
    </source>
</evidence>
<dbReference type="EMBL" id="RXOC01000012">
    <property type="protein sequence ID" value="RXF68111.1"/>
    <property type="molecule type" value="Genomic_DNA"/>
</dbReference>
<name>A0A4Q0M539_9SPHI</name>
<dbReference type="PANTHER" id="PTHR11820:SF7">
    <property type="entry name" value="ACYLPYRUVASE FAHD1, MITOCHONDRIAL"/>
    <property type="match status" value="1"/>
</dbReference>
<evidence type="ECO:0000259" key="2">
    <source>
        <dbReference type="Pfam" id="PF01557"/>
    </source>
</evidence>
<feature type="domain" description="Fumarylacetoacetase-like C-terminal" evidence="2">
    <location>
        <begin position="2"/>
        <end position="188"/>
    </location>
</feature>
<proteinExistence type="predicted"/>
<comment type="caution">
    <text evidence="3">The sequence shown here is derived from an EMBL/GenBank/DDBJ whole genome shotgun (WGS) entry which is preliminary data.</text>
</comment>
<reference evidence="3 4" key="1">
    <citation type="submission" date="2018-12" db="EMBL/GenBank/DDBJ databases">
        <title>The Draft Genome Sequence of the Soil Bacterium Pedobacter tournemirensis R1.</title>
        <authorList>
            <person name="He J."/>
        </authorList>
    </citation>
    <scope>NUCLEOTIDE SEQUENCE [LARGE SCALE GENOMIC DNA]</scope>
    <source>
        <strain evidence="3 4">R1</strain>
    </source>
</reference>
<dbReference type="InterPro" id="IPR011234">
    <property type="entry name" value="Fumarylacetoacetase-like_C"/>
</dbReference>
<dbReference type="GO" id="GO:0018773">
    <property type="term" value="F:acetylpyruvate hydrolase activity"/>
    <property type="evidence" value="ECO:0007669"/>
    <property type="project" value="TreeGrafter"/>
</dbReference>
<accession>A0A4Q0M539</accession>